<evidence type="ECO:0000256" key="1">
    <source>
        <dbReference type="SAM" id="Coils"/>
    </source>
</evidence>
<dbReference type="Proteomes" id="UP001225378">
    <property type="component" value="Chromosome"/>
</dbReference>
<sequence length="232" mass="26321">MTADIPQKMLQMLVPVAEALGDELLPYVAFVGGSTTALLISDPITRHAVRFTEDVDLILDIDGRAQWHRFQQQLRERGFKESMEENLTCRMMLGALKVDFMPADASILGFTNCWYHAALTNARPYPLTDQITINLLAPEYFIATKLEAYHGRGNNDPMGSHDLEDIINLVDGRIELLNELQQAEENVRHYIAKQFAGLLQHPDFEYAVLGNLQDAGRSELFFDRWEQIAALK</sequence>
<gene>
    <name evidence="2" type="ORF">Q9L42_000600</name>
</gene>
<keyword evidence="3" id="KW-1185">Reference proteome</keyword>
<dbReference type="GO" id="GO:0016740">
    <property type="term" value="F:transferase activity"/>
    <property type="evidence" value="ECO:0007669"/>
    <property type="project" value="UniProtKB-KW"/>
</dbReference>
<organism evidence="2 3">
    <name type="scientific">Methylomarinum roseum</name>
    <dbReference type="NCBI Taxonomy" id="3067653"/>
    <lineage>
        <taxon>Bacteria</taxon>
        <taxon>Pseudomonadati</taxon>
        <taxon>Pseudomonadota</taxon>
        <taxon>Gammaproteobacteria</taxon>
        <taxon>Methylococcales</taxon>
        <taxon>Methylococcaceae</taxon>
        <taxon>Methylomarinum</taxon>
    </lineage>
</organism>
<dbReference type="Pfam" id="PF08843">
    <property type="entry name" value="AbiEii"/>
    <property type="match status" value="1"/>
</dbReference>
<evidence type="ECO:0000313" key="2">
    <source>
        <dbReference type="EMBL" id="XBS20661.1"/>
    </source>
</evidence>
<evidence type="ECO:0000313" key="3">
    <source>
        <dbReference type="Proteomes" id="UP001225378"/>
    </source>
</evidence>
<name>A0AAU7NVQ8_9GAMM</name>
<proteinExistence type="predicted"/>
<dbReference type="InterPro" id="IPR014942">
    <property type="entry name" value="AbiEii"/>
</dbReference>
<accession>A0AAU7NVQ8</accession>
<dbReference type="RefSeq" id="WP_305906573.1">
    <property type="nucleotide sequence ID" value="NZ_CP157743.1"/>
</dbReference>
<keyword evidence="1" id="KW-0175">Coiled coil</keyword>
<dbReference type="AlphaFoldDB" id="A0AAU7NVQ8"/>
<feature type="coiled-coil region" evidence="1">
    <location>
        <begin position="166"/>
        <end position="193"/>
    </location>
</feature>
<dbReference type="EMBL" id="CP157743">
    <property type="protein sequence ID" value="XBS20661.1"/>
    <property type="molecule type" value="Genomic_DNA"/>
</dbReference>
<dbReference type="KEGG" id="mech:Q9L42_000600"/>
<protein>
    <submittedName>
        <fullName evidence="2">Nucleotidyl transferase AbiEii/AbiGii toxin family protein</fullName>
    </submittedName>
</protein>
<keyword evidence="2" id="KW-0808">Transferase</keyword>
<reference evidence="2 3" key="1">
    <citation type="journal article" date="2024" name="Microbiology">
        <title>Methylomarinum rosea sp. nov., a novel halophilic methanotrophic bacterium from the hypersaline Lake Elton.</title>
        <authorList>
            <person name="Suleimanov R.Z."/>
            <person name="Oshkin I.Y."/>
            <person name="Danilova O.V."/>
            <person name="Suzina N.E."/>
            <person name="Dedysh S.N."/>
        </authorList>
    </citation>
    <scope>NUCLEOTIDE SEQUENCE [LARGE SCALE GENOMIC DNA]</scope>
    <source>
        <strain evidence="2 3">Ch1-1</strain>
    </source>
</reference>